<dbReference type="InterPro" id="IPR036291">
    <property type="entry name" value="NAD(P)-bd_dom_sf"/>
</dbReference>
<dbReference type="PANTHER" id="PTHR43333:SF1">
    <property type="entry name" value="D-ISOMER SPECIFIC 2-HYDROXYACID DEHYDROGENASE NAD-BINDING DOMAIN-CONTAINING PROTEIN"/>
    <property type="match status" value="1"/>
</dbReference>
<gene>
    <name evidence="6" type="ORF">E3Q01_04370</name>
    <name evidence="5" type="ORF">E3Q03_04341</name>
    <name evidence="4" type="ORF">E3Q22_03985</name>
</gene>
<reference evidence="7 8" key="1">
    <citation type="submission" date="2019-03" db="EMBL/GenBank/DDBJ databases">
        <title>Sequencing 25 genomes of Wallemia mellicola.</title>
        <authorList>
            <person name="Gostincar C."/>
        </authorList>
    </citation>
    <scope>NUCLEOTIDE SEQUENCE [LARGE SCALE GENOMIC DNA]</scope>
    <source>
        <strain evidence="5 7">EXF-1277</strain>
        <strain evidence="4 8">EXF-6152</strain>
        <strain evidence="6 9">EXF-757</strain>
    </source>
</reference>
<name>A0A4T0NNQ6_9BASI</name>
<evidence type="ECO:0000313" key="9">
    <source>
        <dbReference type="Proteomes" id="UP000310708"/>
    </source>
</evidence>
<dbReference type="Proteomes" id="UP000310708">
    <property type="component" value="Unassembled WGS sequence"/>
</dbReference>
<evidence type="ECO:0000313" key="4">
    <source>
        <dbReference type="EMBL" id="TIB75448.1"/>
    </source>
</evidence>
<keyword evidence="2" id="KW-0520">NAD</keyword>
<dbReference type="Proteomes" id="UP000305362">
    <property type="component" value="Unassembled WGS sequence"/>
</dbReference>
<dbReference type="SUPFAM" id="SSF52283">
    <property type="entry name" value="Formate/glycerate dehydrogenase catalytic domain-like"/>
    <property type="match status" value="1"/>
</dbReference>
<feature type="domain" description="D-isomer specific 2-hydroxyacid dehydrogenase NAD-binding" evidence="3">
    <location>
        <begin position="117"/>
        <end position="317"/>
    </location>
</feature>
<sequence>MAILLSTISPPLSQDNIQRLKEHFDEVHSFPNNRDVPIEIINRADAYFCLKRGLPEGVSSFKDFKSLKLIQLSCAGANDLIDNPSFAELTNSNDLNIVVSNASGLHVTCVAPYAIACILNIYHRLPEQLLNQVNKQEWIDDLPDHHGNRYKVRSLRGKTVGILGYGHLGRECARLLKTFGCRIIAANTSGERTQDSGFIIPGTGDFDATIPEKMFSSKDGNSLREMISGSDILISSLPWTKQTTNILNADLLCLLNQDGVFVNIGRGNVIETSELMKALNEGSNTISAALDVTDPEPLPNGHELWTHPRVLITPHLSGEAELEFELATDILIENIKKIKTSQEILNRVDLVKGY</sequence>
<dbReference type="OrthoDB" id="298012at2759"/>
<evidence type="ECO:0000256" key="2">
    <source>
        <dbReference type="ARBA" id="ARBA00023027"/>
    </source>
</evidence>
<protein>
    <recommendedName>
        <fullName evidence="3">D-isomer specific 2-hydroxyacid dehydrogenase NAD-binding domain-containing protein</fullName>
    </recommendedName>
</protein>
<dbReference type="SUPFAM" id="SSF51735">
    <property type="entry name" value="NAD(P)-binding Rossmann-fold domains"/>
    <property type="match status" value="1"/>
</dbReference>
<dbReference type="InterPro" id="IPR006140">
    <property type="entry name" value="D-isomer_DH_NAD-bd"/>
</dbReference>
<dbReference type="InterPro" id="IPR029753">
    <property type="entry name" value="D-isomer_DH_CS"/>
</dbReference>
<comment type="caution">
    <text evidence="6">The sequence shown here is derived from an EMBL/GenBank/DDBJ whole genome shotgun (WGS) entry which is preliminary data.</text>
</comment>
<dbReference type="Proteomes" id="UP000310685">
    <property type="component" value="Unassembled WGS sequence"/>
</dbReference>
<evidence type="ECO:0000259" key="3">
    <source>
        <dbReference type="Pfam" id="PF02826"/>
    </source>
</evidence>
<dbReference type="AlphaFoldDB" id="A0A4T0NNQ6"/>
<dbReference type="GO" id="GO:0016491">
    <property type="term" value="F:oxidoreductase activity"/>
    <property type="evidence" value="ECO:0007669"/>
    <property type="project" value="UniProtKB-KW"/>
</dbReference>
<dbReference type="EMBL" id="SPRX01000101">
    <property type="protein sequence ID" value="TIC61367.1"/>
    <property type="molecule type" value="Genomic_DNA"/>
</dbReference>
<accession>A0A4T0NNQ6</accession>
<evidence type="ECO:0000313" key="7">
    <source>
        <dbReference type="Proteomes" id="UP000305362"/>
    </source>
</evidence>
<keyword evidence="1" id="KW-0560">Oxidoreductase</keyword>
<proteinExistence type="predicted"/>
<dbReference type="PROSITE" id="PS00671">
    <property type="entry name" value="D_2_HYDROXYACID_DH_3"/>
    <property type="match status" value="1"/>
</dbReference>
<dbReference type="FunFam" id="3.40.50.720:FF:000363">
    <property type="entry name" value="D-isomer specific 2-hydroxyacid dehydrogenase"/>
    <property type="match status" value="1"/>
</dbReference>
<dbReference type="PANTHER" id="PTHR43333">
    <property type="entry name" value="2-HACID_DH_C DOMAIN-CONTAINING PROTEIN"/>
    <property type="match status" value="1"/>
</dbReference>
<evidence type="ECO:0000256" key="1">
    <source>
        <dbReference type="ARBA" id="ARBA00023002"/>
    </source>
</evidence>
<dbReference type="Gene3D" id="3.40.50.720">
    <property type="entry name" value="NAD(P)-binding Rossmann-like Domain"/>
    <property type="match status" value="2"/>
</dbReference>
<organism evidence="6 9">
    <name type="scientific">Wallemia mellicola</name>
    <dbReference type="NCBI Taxonomy" id="1708541"/>
    <lineage>
        <taxon>Eukaryota</taxon>
        <taxon>Fungi</taxon>
        <taxon>Dikarya</taxon>
        <taxon>Basidiomycota</taxon>
        <taxon>Wallemiomycotina</taxon>
        <taxon>Wallemiomycetes</taxon>
        <taxon>Wallemiales</taxon>
        <taxon>Wallemiaceae</taxon>
        <taxon>Wallemia</taxon>
    </lineage>
</organism>
<dbReference type="EMBL" id="SPRC01000063">
    <property type="protein sequence ID" value="TIB75448.1"/>
    <property type="molecule type" value="Genomic_DNA"/>
</dbReference>
<dbReference type="EMBL" id="SPRV01000097">
    <property type="protein sequence ID" value="TIC58045.1"/>
    <property type="molecule type" value="Genomic_DNA"/>
</dbReference>
<dbReference type="Pfam" id="PF02826">
    <property type="entry name" value="2-Hacid_dh_C"/>
    <property type="match status" value="1"/>
</dbReference>
<evidence type="ECO:0000313" key="6">
    <source>
        <dbReference type="EMBL" id="TIC61367.1"/>
    </source>
</evidence>
<evidence type="ECO:0000313" key="5">
    <source>
        <dbReference type="EMBL" id="TIC58045.1"/>
    </source>
</evidence>
<dbReference type="GO" id="GO:0051287">
    <property type="term" value="F:NAD binding"/>
    <property type="evidence" value="ECO:0007669"/>
    <property type="project" value="InterPro"/>
</dbReference>
<evidence type="ECO:0000313" key="8">
    <source>
        <dbReference type="Proteomes" id="UP000310685"/>
    </source>
</evidence>